<evidence type="ECO:0000256" key="2">
    <source>
        <dbReference type="ARBA" id="ARBA00010671"/>
    </source>
</evidence>
<dbReference type="SUPFAM" id="SSF53383">
    <property type="entry name" value="PLP-dependent transferases"/>
    <property type="match status" value="1"/>
</dbReference>
<dbReference type="Gene3D" id="3.40.640.10">
    <property type="entry name" value="Type I PLP-dependent aspartate aminotransferase-like (Major domain)"/>
    <property type="match status" value="1"/>
</dbReference>
<keyword evidence="5" id="KW-0456">Lyase</keyword>
<evidence type="ECO:0000313" key="8">
    <source>
        <dbReference type="Proteomes" id="UP000502136"/>
    </source>
</evidence>
<dbReference type="PANTHER" id="PTHR43277">
    <property type="entry name" value="ARGININE DECARBOXYLASE"/>
    <property type="match status" value="1"/>
</dbReference>
<dbReference type="Gene3D" id="3.90.100.10">
    <property type="entry name" value="Orn/Lys/Arg decarboxylase, C-terminal domain"/>
    <property type="match status" value="1"/>
</dbReference>
<gene>
    <name evidence="7" type="ORF">HGI30_13205</name>
</gene>
<dbReference type="InterPro" id="IPR036633">
    <property type="entry name" value="Prn/Lys/Arg_de-COase_C_sf"/>
</dbReference>
<keyword evidence="4" id="KW-0663">Pyridoxal phosphate</keyword>
<accession>A0A6H2GZ23</accession>
<dbReference type="GO" id="GO:0016831">
    <property type="term" value="F:carboxy-lyase activity"/>
    <property type="evidence" value="ECO:0007669"/>
    <property type="project" value="UniProtKB-KW"/>
</dbReference>
<dbReference type="InterPro" id="IPR015421">
    <property type="entry name" value="PyrdxlP-dep_Trfase_major"/>
</dbReference>
<organism evidence="7 8">
    <name type="scientific">Paenibacillus albicereus</name>
    <dbReference type="NCBI Taxonomy" id="2726185"/>
    <lineage>
        <taxon>Bacteria</taxon>
        <taxon>Bacillati</taxon>
        <taxon>Bacillota</taxon>
        <taxon>Bacilli</taxon>
        <taxon>Bacillales</taxon>
        <taxon>Paenibacillaceae</taxon>
        <taxon>Paenibacillus</taxon>
    </lineage>
</organism>
<evidence type="ECO:0000256" key="5">
    <source>
        <dbReference type="ARBA" id="ARBA00023239"/>
    </source>
</evidence>
<protein>
    <submittedName>
        <fullName evidence="7">Aminotransferase class I/II-fold pyridoxal phosphate-dependent enzyme</fullName>
    </submittedName>
</protein>
<feature type="domain" description="Orn/Lys/Arg decarboxylases family 1 pyridoxal-P attachment site" evidence="6">
    <location>
        <begin position="224"/>
        <end position="238"/>
    </location>
</feature>
<comment type="cofactor">
    <cofactor evidence="1">
        <name>pyridoxal 5'-phosphate</name>
        <dbReference type="ChEBI" id="CHEBI:597326"/>
    </cofactor>
</comment>
<comment type="similarity">
    <text evidence="2">Belongs to the Orn/Lys/Arg decarboxylase class-I family.</text>
</comment>
<dbReference type="PANTHER" id="PTHR43277:SF4">
    <property type="entry name" value="ARGININE DECARBOXYLASE"/>
    <property type="match status" value="1"/>
</dbReference>
<proteinExistence type="inferred from homology"/>
<keyword evidence="8" id="KW-1185">Reference proteome</keyword>
<dbReference type="Proteomes" id="UP000502136">
    <property type="component" value="Chromosome"/>
</dbReference>
<keyword evidence="7" id="KW-0808">Transferase</keyword>
<dbReference type="InterPro" id="IPR052357">
    <property type="entry name" value="Orn_Lys_Arg_decarboxylase-I"/>
</dbReference>
<dbReference type="SUPFAM" id="SSF55904">
    <property type="entry name" value="Ornithine decarboxylase C-terminal domain"/>
    <property type="match status" value="1"/>
</dbReference>
<dbReference type="KEGG" id="palr:HGI30_13205"/>
<sequence>MNTVDHNRTPLFSALRRHAENNPLQFHIPGHKKGAGTDSEFRSFIGDNALSIDLINIAPLDDLHQPTGVIEESQKLAADAFGADYTFFSVQGTSGAIMTMILSVCAPGDKIIVPRNVHKSVMSAIIFAGARPVFISPARDGNLGIDHGITTRSVRRALERHPDAKAVLVINPTYFGICANLKEIVDLVHSYDIPVLVDEAHGVLIHFSDRLPMSAMQAGADMAATSVHKLGGSMTQSSVLNLKAGRVNPQRVQTIISMLTTTSTSYILLASLDTSRRNLAVNGQAMAEKAIALAEHAREAINAIPGLYCFGKEILGGEATFDYDPTKLTIHVRHLGITGYEAENWLRDTFNLEVELSDMYNILCLITPGDSEDTVGQLLGALRAMVERYPQVDEVQELVVKIPEIPQLSLTPREAFYGETEVLPFKESAGRIIAEFIYVYPPGIPILLPGEVISQSNIDYIVDHVEVGLPVKGPEDRSIQFVKVIVEETAIF</sequence>
<dbReference type="Pfam" id="PF03711">
    <property type="entry name" value="OKR_DC_1_C"/>
    <property type="match status" value="1"/>
</dbReference>
<dbReference type="Pfam" id="PF01276">
    <property type="entry name" value="OKR_DC_1"/>
    <property type="match status" value="1"/>
</dbReference>
<dbReference type="InterPro" id="IPR000310">
    <property type="entry name" value="Orn/Lys/Arg_deCO2ase_major_dom"/>
</dbReference>
<evidence type="ECO:0000256" key="4">
    <source>
        <dbReference type="ARBA" id="ARBA00022898"/>
    </source>
</evidence>
<dbReference type="InterPro" id="IPR015424">
    <property type="entry name" value="PyrdxlP-dep_Trfase"/>
</dbReference>
<evidence type="ECO:0000256" key="3">
    <source>
        <dbReference type="ARBA" id="ARBA00022793"/>
    </source>
</evidence>
<name>A0A6H2GZ23_9BACL</name>
<dbReference type="InterPro" id="IPR008286">
    <property type="entry name" value="Prn/Lys/Arg_de-COase_C"/>
</dbReference>
<evidence type="ECO:0000256" key="1">
    <source>
        <dbReference type="ARBA" id="ARBA00001933"/>
    </source>
</evidence>
<dbReference type="CDD" id="cd00615">
    <property type="entry name" value="Orn_deC_like"/>
    <property type="match status" value="1"/>
</dbReference>
<evidence type="ECO:0000259" key="6">
    <source>
        <dbReference type="PROSITE" id="PS00703"/>
    </source>
</evidence>
<keyword evidence="3" id="KW-0210">Decarboxylase</keyword>
<dbReference type="AlphaFoldDB" id="A0A6H2GZ23"/>
<dbReference type="PROSITE" id="PS00703">
    <property type="entry name" value="OKR_DC_1"/>
    <property type="match status" value="1"/>
</dbReference>
<dbReference type="GO" id="GO:0008483">
    <property type="term" value="F:transaminase activity"/>
    <property type="evidence" value="ECO:0007669"/>
    <property type="project" value="UniProtKB-KW"/>
</dbReference>
<keyword evidence="7" id="KW-0032">Aminotransferase</keyword>
<reference evidence="7 8" key="1">
    <citation type="submission" date="2020-04" db="EMBL/GenBank/DDBJ databases">
        <title>Novel Paenibacillus strain UniB2 isolated from commercial digestive syrup.</title>
        <authorList>
            <person name="Thorat V."/>
            <person name="Kirdat K."/>
            <person name="Tiwarekar B."/>
            <person name="Yadav A."/>
        </authorList>
    </citation>
    <scope>NUCLEOTIDE SEQUENCE [LARGE SCALE GENOMIC DNA]</scope>
    <source>
        <strain evidence="7 8">UniB2</strain>
    </source>
</reference>
<evidence type="ECO:0000313" key="7">
    <source>
        <dbReference type="EMBL" id="QJC52426.1"/>
    </source>
</evidence>
<dbReference type="EMBL" id="CP051428">
    <property type="protein sequence ID" value="QJC52426.1"/>
    <property type="molecule type" value="Genomic_DNA"/>
</dbReference>